<dbReference type="GO" id="GO:0005634">
    <property type="term" value="C:nucleus"/>
    <property type="evidence" value="ECO:0007669"/>
    <property type="project" value="TreeGrafter"/>
</dbReference>
<name>A0A319F6A7_ASPSB</name>
<dbReference type="EMBL" id="KZ826318">
    <property type="protein sequence ID" value="PYI11459.1"/>
    <property type="molecule type" value="Genomic_DNA"/>
</dbReference>
<reference evidence="4 5" key="1">
    <citation type="submission" date="2018-02" db="EMBL/GenBank/DDBJ databases">
        <title>The genomes of Aspergillus section Nigri reveals drivers in fungal speciation.</title>
        <authorList>
            <consortium name="DOE Joint Genome Institute"/>
            <person name="Vesth T.C."/>
            <person name="Nybo J."/>
            <person name="Theobald S."/>
            <person name="Brandl J."/>
            <person name="Frisvad J.C."/>
            <person name="Nielsen K.F."/>
            <person name="Lyhne E.K."/>
            <person name="Kogle M.E."/>
            <person name="Kuo A."/>
            <person name="Riley R."/>
            <person name="Clum A."/>
            <person name="Nolan M."/>
            <person name="Lipzen A."/>
            <person name="Salamov A."/>
            <person name="Henrissat B."/>
            <person name="Wiebenga A."/>
            <person name="De vries R.P."/>
            <person name="Grigoriev I.V."/>
            <person name="Mortensen U.H."/>
            <person name="Andersen M.R."/>
            <person name="Baker S.E."/>
        </authorList>
    </citation>
    <scope>NUCLEOTIDE SEQUENCE [LARGE SCALE GENOMIC DNA]</scope>
    <source>
        <strain evidence="4 5">CBS 121057</strain>
    </source>
</reference>
<dbReference type="AlphaFoldDB" id="A0A319F6A7"/>
<dbReference type="Proteomes" id="UP000248423">
    <property type="component" value="Unassembled WGS sequence"/>
</dbReference>
<sequence length="264" mass="28285">MYPKLLTIFSATGQQGHSILSTIHRHPTLSKEYTLRAISRTTDSPTAMALKNQGIEVVSADLNTPSTLPAAVTSSHTVILITSTTYASPDLKALELTQTQSVAEACLAAGVKHIIYSSAVPGQSNWNGRSVDVFDSKATAEEYLRGLPIKLSVFLPGMFMQNFETFMKPNPCPSGDGSWVVSCVVDGEKKLPMVDAAGDMGAYVVPLLLLGEEEGVGGKTYASSGVWTFNEMVEVIGRVSGRKVRYERLDEKVYAGFMPGGDGA</sequence>
<evidence type="ECO:0000313" key="4">
    <source>
        <dbReference type="EMBL" id="PYI11459.1"/>
    </source>
</evidence>
<evidence type="ECO:0000256" key="2">
    <source>
        <dbReference type="ARBA" id="ARBA00022857"/>
    </source>
</evidence>
<organism evidence="4 5">
    <name type="scientific">Aspergillus sclerotiicarbonarius (strain CBS 121057 / IBT 28362)</name>
    <dbReference type="NCBI Taxonomy" id="1448318"/>
    <lineage>
        <taxon>Eukaryota</taxon>
        <taxon>Fungi</taxon>
        <taxon>Dikarya</taxon>
        <taxon>Ascomycota</taxon>
        <taxon>Pezizomycotina</taxon>
        <taxon>Eurotiomycetes</taxon>
        <taxon>Eurotiomycetidae</taxon>
        <taxon>Eurotiales</taxon>
        <taxon>Aspergillaceae</taxon>
        <taxon>Aspergillus</taxon>
        <taxon>Aspergillus subgen. Circumdati</taxon>
    </lineage>
</organism>
<accession>A0A319F6A7</accession>
<comment type="similarity">
    <text evidence="1">Belongs to the NmrA-type oxidoreductase family.</text>
</comment>
<keyword evidence="5" id="KW-1185">Reference proteome</keyword>
<dbReference type="SUPFAM" id="SSF51735">
    <property type="entry name" value="NAD(P)-binding Rossmann-fold domains"/>
    <property type="match status" value="1"/>
</dbReference>
<dbReference type="Gene3D" id="3.90.25.10">
    <property type="entry name" value="UDP-galactose 4-epimerase, domain 1"/>
    <property type="match status" value="1"/>
</dbReference>
<dbReference type="InterPro" id="IPR008030">
    <property type="entry name" value="NmrA-like"/>
</dbReference>
<dbReference type="OrthoDB" id="3358371at2759"/>
<evidence type="ECO:0000313" key="5">
    <source>
        <dbReference type="Proteomes" id="UP000248423"/>
    </source>
</evidence>
<dbReference type="Gene3D" id="3.40.50.720">
    <property type="entry name" value="NAD(P)-binding Rossmann-like Domain"/>
    <property type="match status" value="1"/>
</dbReference>
<gene>
    <name evidence="4" type="ORF">BO78DRAFT_393399</name>
</gene>
<dbReference type="VEuPathDB" id="FungiDB:BO78DRAFT_393399"/>
<keyword evidence="2" id="KW-0521">NADP</keyword>
<dbReference type="InterPro" id="IPR036291">
    <property type="entry name" value="NAD(P)-bd_dom_sf"/>
</dbReference>
<dbReference type="InterPro" id="IPR051164">
    <property type="entry name" value="NmrA-like_oxidored"/>
</dbReference>
<dbReference type="STRING" id="1448318.A0A319F6A7"/>
<evidence type="ECO:0000256" key="1">
    <source>
        <dbReference type="ARBA" id="ARBA00006328"/>
    </source>
</evidence>
<dbReference type="PANTHER" id="PTHR42748">
    <property type="entry name" value="NITROGEN METABOLITE REPRESSION PROTEIN NMRA FAMILY MEMBER"/>
    <property type="match status" value="1"/>
</dbReference>
<feature type="domain" description="NmrA-like" evidence="3">
    <location>
        <begin position="4"/>
        <end position="256"/>
    </location>
</feature>
<dbReference type="PANTHER" id="PTHR42748:SF11">
    <property type="entry name" value="NMRA-LIKE DOMAIN-CONTAINING PROTEIN"/>
    <property type="match status" value="1"/>
</dbReference>
<evidence type="ECO:0000259" key="3">
    <source>
        <dbReference type="Pfam" id="PF05368"/>
    </source>
</evidence>
<dbReference type="Pfam" id="PF05368">
    <property type="entry name" value="NmrA"/>
    <property type="match status" value="1"/>
</dbReference>
<proteinExistence type="inferred from homology"/>
<protein>
    <submittedName>
        <fullName evidence="4">NAD(P)-binding protein</fullName>
    </submittedName>
</protein>